<comment type="caution">
    <text evidence="3">The sequence shown here is derived from an EMBL/GenBank/DDBJ whole genome shotgun (WGS) entry which is preliminary data.</text>
</comment>
<feature type="domain" description="Putative DNA-binding" evidence="1">
    <location>
        <begin position="12"/>
        <end position="97"/>
    </location>
</feature>
<keyword evidence="4" id="KW-1185">Reference proteome</keyword>
<name>A0A1T2L699_9GAMM</name>
<dbReference type="EMBL" id="MPRL01000022">
    <property type="protein sequence ID" value="OOZ40570.1"/>
    <property type="molecule type" value="Genomic_DNA"/>
</dbReference>
<evidence type="ECO:0000313" key="3">
    <source>
        <dbReference type="EMBL" id="OOZ40570.1"/>
    </source>
</evidence>
<dbReference type="Gene3D" id="3.90.930.50">
    <property type="match status" value="1"/>
</dbReference>
<dbReference type="Gene3D" id="1.10.150.690">
    <property type="entry name" value="DUF2063"/>
    <property type="match status" value="1"/>
</dbReference>
<proteinExistence type="predicted"/>
<sequence>MQATKRPDFIDQQYDFAAYIRNPEHNAAPDGIETRRMAIYRDLFYNNIENFAASAFPVIRAITSDERWHAMIRDFMVKHHCKTPLFLEIAQELLDYLQNEREPQADDYPFLLELAHYEWVELALSISEESAIGEDVDPNGDLITGIPQLSPLAWPLSYHYPVHRIGPEQIPDGETETHLVVYRDRHDAVHFLEINAVTARLLQLIQQNVAASGRELLESIATEMNHPQPQQIVSVGAEILLDLRHRDLLTGIHNIPER</sequence>
<evidence type="ECO:0000313" key="4">
    <source>
        <dbReference type="Proteomes" id="UP000191110"/>
    </source>
</evidence>
<dbReference type="Pfam" id="PF22106">
    <property type="entry name" value="NGO1945_C"/>
    <property type="match status" value="1"/>
</dbReference>
<evidence type="ECO:0000259" key="2">
    <source>
        <dbReference type="Pfam" id="PF22106"/>
    </source>
</evidence>
<organism evidence="3 4">
    <name type="scientific">Solemya pervernicosa gill symbiont</name>
    <dbReference type="NCBI Taxonomy" id="642797"/>
    <lineage>
        <taxon>Bacteria</taxon>
        <taxon>Pseudomonadati</taxon>
        <taxon>Pseudomonadota</taxon>
        <taxon>Gammaproteobacteria</taxon>
        <taxon>sulfur-oxidizing symbionts</taxon>
    </lineage>
</organism>
<evidence type="ECO:0000259" key="1">
    <source>
        <dbReference type="Pfam" id="PF09836"/>
    </source>
</evidence>
<dbReference type="AlphaFoldDB" id="A0A1T2L699"/>
<feature type="domain" description="NGO1945-like C-terminal" evidence="2">
    <location>
        <begin position="150"/>
        <end position="244"/>
    </location>
</feature>
<gene>
    <name evidence="3" type="ORF">BOW53_07260</name>
</gene>
<dbReference type="Proteomes" id="UP000191110">
    <property type="component" value="Unassembled WGS sequence"/>
</dbReference>
<dbReference type="Pfam" id="PF09836">
    <property type="entry name" value="DUF2063"/>
    <property type="match status" value="1"/>
</dbReference>
<reference evidence="3 4" key="1">
    <citation type="submission" date="2016-11" db="EMBL/GenBank/DDBJ databases">
        <title>Mixed transmission modes and dynamic genome evolution in an obligate animal-bacterial symbiosis.</title>
        <authorList>
            <person name="Russell S.L."/>
            <person name="Corbett-Detig R.B."/>
            <person name="Cavanaugh C.M."/>
        </authorList>
    </citation>
    <scope>NUCLEOTIDE SEQUENCE [LARGE SCALE GENOMIC DNA]</scope>
    <source>
        <strain evidence="3">Sveles-Q1</strain>
    </source>
</reference>
<dbReference type="InterPro" id="IPR054098">
    <property type="entry name" value="NGO1945-like_C"/>
</dbReference>
<dbReference type="InterPro" id="IPR044922">
    <property type="entry name" value="DUF2063_N_sf"/>
</dbReference>
<dbReference type="InterPro" id="IPR018640">
    <property type="entry name" value="DUF2063"/>
</dbReference>
<accession>A0A1T2L699</accession>
<protein>
    <submittedName>
        <fullName evidence="3">DUF2063 domain-containing protein</fullName>
    </submittedName>
</protein>